<organism evidence="2 3">
    <name type="scientific">Microthlaspi erraticum</name>
    <dbReference type="NCBI Taxonomy" id="1685480"/>
    <lineage>
        <taxon>Eukaryota</taxon>
        <taxon>Viridiplantae</taxon>
        <taxon>Streptophyta</taxon>
        <taxon>Embryophyta</taxon>
        <taxon>Tracheophyta</taxon>
        <taxon>Spermatophyta</taxon>
        <taxon>Magnoliopsida</taxon>
        <taxon>eudicotyledons</taxon>
        <taxon>Gunneridae</taxon>
        <taxon>Pentapetalae</taxon>
        <taxon>rosids</taxon>
        <taxon>malvids</taxon>
        <taxon>Brassicales</taxon>
        <taxon>Brassicaceae</taxon>
        <taxon>Coluteocarpeae</taxon>
        <taxon>Microthlaspi</taxon>
    </lineage>
</organism>
<sequence length="401" mass="44765">MFGGGFLNLPPGFAYLKTPFPYQWPEIELPPVQSDYDYLPEPSSKEEKSEALVFPPSSPSPELKSEALVFPPSSPSPELKSEALVFPPSSPSPELSSKEEKSEALVLPSSPLPSLPPPSPPPISLPPQQSPPPVSLPPQSPPPVSLPPPSPPYSPQYEPPEPGELPEFVIYEDIIANPEIIDLKTNPEQQYFGRAGLECYNFQKGTNLEFHDFFKLESTKTSLDLGIYAAVGRTSGWEIETCVAYEDCLRLIIMLRCGKLGNCVGGFDNLSVDASFKGDMPYCLANETLRNDEKLDDRIYYWLENSEVEEYKQLFEVYAQLALLTHFESLKLVCWAMPLQVASVLVQTRPDVAPKDKVKADHAIFYIRFLTRHGFCFLAIIRRTSDGNPHHISLEVKCLSY</sequence>
<feature type="compositionally biased region" description="Pro residues" evidence="1">
    <location>
        <begin position="110"/>
        <end position="162"/>
    </location>
</feature>
<dbReference type="OrthoDB" id="10274445at2759"/>
<keyword evidence="3" id="KW-1185">Reference proteome</keyword>
<protein>
    <submittedName>
        <fullName evidence="2">Uncharacterized protein</fullName>
    </submittedName>
</protein>
<proteinExistence type="predicted"/>
<dbReference type="InterPro" id="IPR006462">
    <property type="entry name" value="MS5"/>
</dbReference>
<evidence type="ECO:0000313" key="3">
    <source>
        <dbReference type="Proteomes" id="UP000467841"/>
    </source>
</evidence>
<accession>A0A6D2JHW3</accession>
<name>A0A6D2JHW3_9BRAS</name>
<evidence type="ECO:0000256" key="1">
    <source>
        <dbReference type="SAM" id="MobiDB-lite"/>
    </source>
</evidence>
<dbReference type="EMBL" id="CACVBM020001240">
    <property type="protein sequence ID" value="CAA7041184.1"/>
    <property type="molecule type" value="Genomic_DNA"/>
</dbReference>
<gene>
    <name evidence="2" type="ORF">MERR_LOCUS28419</name>
</gene>
<dbReference type="AlphaFoldDB" id="A0A6D2JHW3"/>
<reference evidence="2" key="1">
    <citation type="submission" date="2020-01" db="EMBL/GenBank/DDBJ databases">
        <authorList>
            <person name="Mishra B."/>
        </authorList>
    </citation>
    <scope>NUCLEOTIDE SEQUENCE [LARGE SCALE GENOMIC DNA]</scope>
</reference>
<dbReference type="Proteomes" id="UP000467841">
    <property type="component" value="Unassembled WGS sequence"/>
</dbReference>
<dbReference type="Pfam" id="PF04776">
    <property type="entry name" value="protein_MS5"/>
    <property type="match status" value="1"/>
</dbReference>
<comment type="caution">
    <text evidence="2">The sequence shown here is derived from an EMBL/GenBank/DDBJ whole genome shotgun (WGS) entry which is preliminary data.</text>
</comment>
<evidence type="ECO:0000313" key="2">
    <source>
        <dbReference type="EMBL" id="CAA7041184.1"/>
    </source>
</evidence>
<feature type="region of interest" description="Disordered" evidence="1">
    <location>
        <begin position="33"/>
        <end position="162"/>
    </location>
</feature>